<accession>A0A183EQC1</accession>
<dbReference type="EMBL" id="UYRT01096998">
    <property type="protein sequence ID" value="VDN41080.1"/>
    <property type="molecule type" value="Genomic_DNA"/>
</dbReference>
<sequence>MCSRLVLHTDYRIRLSVLTVLYDIYSQCSISLAPLIENVLIDCVVLLLNDPYESISMLSAKVRDHLMQSLSSNFMNRLRDRLYTLSNSIRNEVLAKGDVNGRLQQIHGVLLTLISGGGDIFPERKFSDQLAIAMASTLHLDCKRLLLSKQSAEIAGSGLELLDNLALAYGVKNNTVHQIATLLAKSDSPLMDCISAVVQRSESLDEQIGCYLFAAYLLRAADLENAIGICEKFFSTIGGMVDQAVSQLDRIDIHRKTRDDLIEDNE</sequence>
<dbReference type="WBParaSite" id="GPUH_0002319101-mRNA-1">
    <property type="protein sequence ID" value="GPUH_0002319101-mRNA-1"/>
    <property type="gene ID" value="GPUH_0002319101"/>
</dbReference>
<name>A0A183EQC1_9BILA</name>
<reference evidence="1 2" key="2">
    <citation type="submission" date="2018-11" db="EMBL/GenBank/DDBJ databases">
        <authorList>
            <consortium name="Pathogen Informatics"/>
        </authorList>
    </citation>
    <scope>NUCLEOTIDE SEQUENCE [LARGE SCALE GENOMIC DNA]</scope>
</reference>
<evidence type="ECO:0000313" key="2">
    <source>
        <dbReference type="Proteomes" id="UP000271098"/>
    </source>
</evidence>
<dbReference type="InterPro" id="IPR016024">
    <property type="entry name" value="ARM-type_fold"/>
</dbReference>
<gene>
    <name evidence="1" type="ORF">GPUH_LOCUS23162</name>
</gene>
<dbReference type="OrthoDB" id="5865642at2759"/>
<evidence type="ECO:0000313" key="1">
    <source>
        <dbReference type="EMBL" id="VDN41080.1"/>
    </source>
</evidence>
<protein>
    <submittedName>
        <fullName evidence="3">RTP1_C1 domain-containing protein</fullName>
    </submittedName>
</protein>
<dbReference type="AlphaFoldDB" id="A0A183EQC1"/>
<dbReference type="SUPFAM" id="SSF48371">
    <property type="entry name" value="ARM repeat"/>
    <property type="match status" value="1"/>
</dbReference>
<organism evidence="3">
    <name type="scientific">Gongylonema pulchrum</name>
    <dbReference type="NCBI Taxonomy" id="637853"/>
    <lineage>
        <taxon>Eukaryota</taxon>
        <taxon>Metazoa</taxon>
        <taxon>Ecdysozoa</taxon>
        <taxon>Nematoda</taxon>
        <taxon>Chromadorea</taxon>
        <taxon>Rhabditida</taxon>
        <taxon>Spirurina</taxon>
        <taxon>Spiruromorpha</taxon>
        <taxon>Spiruroidea</taxon>
        <taxon>Gongylonematidae</taxon>
        <taxon>Gongylonema</taxon>
    </lineage>
</organism>
<reference evidence="3" key="1">
    <citation type="submission" date="2016-06" db="UniProtKB">
        <authorList>
            <consortium name="WormBaseParasite"/>
        </authorList>
    </citation>
    <scope>IDENTIFICATION</scope>
</reference>
<evidence type="ECO:0000313" key="3">
    <source>
        <dbReference type="WBParaSite" id="GPUH_0002319101-mRNA-1"/>
    </source>
</evidence>
<dbReference type="Proteomes" id="UP000271098">
    <property type="component" value="Unassembled WGS sequence"/>
</dbReference>
<keyword evidence="2" id="KW-1185">Reference proteome</keyword>
<proteinExistence type="predicted"/>